<keyword evidence="1" id="KW-0812">Transmembrane</keyword>
<dbReference type="RefSeq" id="WP_157584189.1">
    <property type="nucleotide sequence ID" value="NZ_WPIN01000003.1"/>
</dbReference>
<reference evidence="2 3" key="1">
    <citation type="submission" date="2019-12" db="EMBL/GenBank/DDBJ databases">
        <title>Spirosoma sp. HMF4905 genome sequencing and assembly.</title>
        <authorList>
            <person name="Kang H."/>
            <person name="Cha I."/>
            <person name="Kim H."/>
            <person name="Joh K."/>
        </authorList>
    </citation>
    <scope>NUCLEOTIDE SEQUENCE [LARGE SCALE GENOMIC DNA]</scope>
    <source>
        <strain evidence="2 3">HMF4905</strain>
    </source>
</reference>
<name>A0A7K1S8K1_9BACT</name>
<dbReference type="AlphaFoldDB" id="A0A7K1S8K1"/>
<accession>A0A7K1S8K1</accession>
<comment type="caution">
    <text evidence="2">The sequence shown here is derived from an EMBL/GenBank/DDBJ whole genome shotgun (WGS) entry which is preliminary data.</text>
</comment>
<keyword evidence="1" id="KW-1133">Transmembrane helix</keyword>
<feature type="transmembrane region" description="Helical" evidence="1">
    <location>
        <begin position="5"/>
        <end position="22"/>
    </location>
</feature>
<evidence type="ECO:0000313" key="2">
    <source>
        <dbReference type="EMBL" id="MVM29926.1"/>
    </source>
</evidence>
<sequence>MRKSMLIVLTLAVISSVIYYYLADTFFSKSDAIEELANMKIKIKDDFTVVQNETSNALGDYSHVFKLKISKNDARAVDKTIRLSTDYDTTDLNSSAFFPKYTGNRLKTWVIKDYKNAQMIIRDQYFPIDTGIIASFKRVSLKRDTLTFYNVIE</sequence>
<evidence type="ECO:0000313" key="3">
    <source>
        <dbReference type="Proteomes" id="UP000436006"/>
    </source>
</evidence>
<dbReference type="Proteomes" id="UP000436006">
    <property type="component" value="Unassembled WGS sequence"/>
</dbReference>
<proteinExistence type="predicted"/>
<organism evidence="2 3">
    <name type="scientific">Spirosoma arboris</name>
    <dbReference type="NCBI Taxonomy" id="2682092"/>
    <lineage>
        <taxon>Bacteria</taxon>
        <taxon>Pseudomonadati</taxon>
        <taxon>Bacteroidota</taxon>
        <taxon>Cytophagia</taxon>
        <taxon>Cytophagales</taxon>
        <taxon>Cytophagaceae</taxon>
        <taxon>Spirosoma</taxon>
    </lineage>
</organism>
<dbReference type="EMBL" id="WPIN01000003">
    <property type="protein sequence ID" value="MVM29926.1"/>
    <property type="molecule type" value="Genomic_DNA"/>
</dbReference>
<keyword evidence="3" id="KW-1185">Reference proteome</keyword>
<keyword evidence="1" id="KW-0472">Membrane</keyword>
<protein>
    <submittedName>
        <fullName evidence="2">Uncharacterized protein</fullName>
    </submittedName>
</protein>
<evidence type="ECO:0000256" key="1">
    <source>
        <dbReference type="SAM" id="Phobius"/>
    </source>
</evidence>
<gene>
    <name evidence="2" type="ORF">GO755_07775</name>
</gene>